<dbReference type="CDD" id="cd01335">
    <property type="entry name" value="Radical_SAM"/>
    <property type="match status" value="1"/>
</dbReference>
<dbReference type="InterPro" id="IPR013785">
    <property type="entry name" value="Aldolase_TIM"/>
</dbReference>
<dbReference type="Proteomes" id="UP000028501">
    <property type="component" value="Chromosome"/>
</dbReference>
<keyword evidence="5" id="KW-0411">Iron-sulfur</keyword>
<dbReference type="EMBL" id="CP006577">
    <property type="protein sequence ID" value="AIG98638.1"/>
    <property type="molecule type" value="Genomic_DNA"/>
</dbReference>
<dbReference type="PROSITE" id="PS51918">
    <property type="entry name" value="RADICAL_SAM"/>
    <property type="match status" value="1"/>
</dbReference>
<dbReference type="InterPro" id="IPR006638">
    <property type="entry name" value="Elp3/MiaA/NifB-like_rSAM"/>
</dbReference>
<gene>
    <name evidence="7" type="ORF">AFULGI_00018850</name>
</gene>
<dbReference type="SFLD" id="SFLDG01095">
    <property type="entry name" value="Uncharacterised_Radical_SAM_Su"/>
    <property type="match status" value="1"/>
</dbReference>
<keyword evidence="2" id="KW-0949">S-adenosyl-L-methionine</keyword>
<dbReference type="GeneID" id="24795379"/>
<feature type="domain" description="Radical SAM core" evidence="6">
    <location>
        <begin position="11"/>
        <end position="235"/>
    </location>
</feature>
<dbReference type="SMART" id="SM00729">
    <property type="entry name" value="Elp3"/>
    <property type="match status" value="1"/>
</dbReference>
<evidence type="ECO:0000256" key="2">
    <source>
        <dbReference type="ARBA" id="ARBA00022691"/>
    </source>
</evidence>
<evidence type="ECO:0000259" key="6">
    <source>
        <dbReference type="PROSITE" id="PS51918"/>
    </source>
</evidence>
<dbReference type="GO" id="GO:0046872">
    <property type="term" value="F:metal ion binding"/>
    <property type="evidence" value="ECO:0007669"/>
    <property type="project" value="UniProtKB-KW"/>
</dbReference>
<dbReference type="GO" id="GO:0003824">
    <property type="term" value="F:catalytic activity"/>
    <property type="evidence" value="ECO:0007669"/>
    <property type="project" value="InterPro"/>
</dbReference>
<dbReference type="RefSeq" id="WP_010879131.1">
    <property type="nucleotide sequence ID" value="NZ_CP006577.1"/>
</dbReference>
<evidence type="ECO:0000313" key="7">
    <source>
        <dbReference type="EMBL" id="AIG98638.1"/>
    </source>
</evidence>
<reference evidence="7 8" key="1">
    <citation type="submission" date="2013-07" db="EMBL/GenBank/DDBJ databases">
        <title>Genome of Archaeoglobus fulgidus.</title>
        <authorList>
            <person name="Fiebig A."/>
            <person name="Birkeland N.-K."/>
        </authorList>
    </citation>
    <scope>NUCLEOTIDE SEQUENCE [LARGE SCALE GENOMIC DNA]</scope>
    <source>
        <strain evidence="7 8">DSM 8774</strain>
    </source>
</reference>
<dbReference type="Pfam" id="PF04055">
    <property type="entry name" value="Radical_SAM"/>
    <property type="match status" value="1"/>
</dbReference>
<dbReference type="InterPro" id="IPR058240">
    <property type="entry name" value="rSAM_sf"/>
</dbReference>
<dbReference type="AlphaFoldDB" id="A0A075WM95"/>
<evidence type="ECO:0000256" key="1">
    <source>
        <dbReference type="ARBA" id="ARBA00001966"/>
    </source>
</evidence>
<dbReference type="KEGG" id="afg:AFULGI_00018850"/>
<accession>A0A075WM95</accession>
<dbReference type="PANTHER" id="PTHR43409">
    <property type="entry name" value="ANAEROBIC MAGNESIUM-PROTOPORPHYRIN IX MONOMETHYL ESTER CYCLASE-RELATED"/>
    <property type="match status" value="1"/>
</dbReference>
<dbReference type="PANTHER" id="PTHR43409:SF4">
    <property type="entry name" value="RADICAL SAM SUPERFAMILY PROTEIN"/>
    <property type="match status" value="1"/>
</dbReference>
<evidence type="ECO:0000256" key="3">
    <source>
        <dbReference type="ARBA" id="ARBA00022723"/>
    </source>
</evidence>
<proteinExistence type="predicted"/>
<evidence type="ECO:0000256" key="4">
    <source>
        <dbReference type="ARBA" id="ARBA00023004"/>
    </source>
</evidence>
<evidence type="ECO:0000256" key="5">
    <source>
        <dbReference type="ARBA" id="ARBA00023014"/>
    </source>
</evidence>
<keyword evidence="3" id="KW-0479">Metal-binding</keyword>
<comment type="cofactor">
    <cofactor evidence="1">
        <name>[4Fe-4S] cluster</name>
        <dbReference type="ChEBI" id="CHEBI:49883"/>
    </cofactor>
</comment>
<organism evidence="7 8">
    <name type="scientific">Archaeoglobus fulgidus DSM 8774</name>
    <dbReference type="NCBI Taxonomy" id="1344584"/>
    <lineage>
        <taxon>Archaea</taxon>
        <taxon>Methanobacteriati</taxon>
        <taxon>Methanobacteriota</taxon>
        <taxon>Archaeoglobi</taxon>
        <taxon>Archaeoglobales</taxon>
        <taxon>Archaeoglobaceae</taxon>
        <taxon>Archaeoglobus</taxon>
    </lineage>
</organism>
<dbReference type="SUPFAM" id="SSF102114">
    <property type="entry name" value="Radical SAM enzymes"/>
    <property type="match status" value="1"/>
</dbReference>
<dbReference type="Gene3D" id="3.20.20.70">
    <property type="entry name" value="Aldolase class I"/>
    <property type="match status" value="1"/>
</dbReference>
<sequence>MTYDFPPFRPPSEAGSYLIRAVRGCNWNRCAFCAMYKGMKFELRKKEDVLRDIDSIPKYFPPSRTAFIGDSNPLIHPDIAEIVRYLREKRKEVERVTAYARIKTIAKMPESRLEELKEAGLTRLHMGLESGDREVLELVQKGITPEDAITAGKKARKYFELTYYVMPGLGGRERSEQHAVNTARVINKAQPTFVRLRTLTVIEGTPIEKLVGKEITLLGPVEQLEEVRRLVEEIKVETLLLSDHVSNYLFTRSGPIFFGVSGKLPDEKEQMLEQVDDAIKTVKLLEESGERVFNSNDMYRMGLIGL</sequence>
<dbReference type="GO" id="GO:0051536">
    <property type="term" value="F:iron-sulfur cluster binding"/>
    <property type="evidence" value="ECO:0007669"/>
    <property type="project" value="UniProtKB-KW"/>
</dbReference>
<dbReference type="SFLD" id="SFLDS00029">
    <property type="entry name" value="Radical_SAM"/>
    <property type="match status" value="1"/>
</dbReference>
<protein>
    <submittedName>
        <fullName evidence="7">Fe-S oxidoreductase</fullName>
    </submittedName>
</protein>
<evidence type="ECO:0000313" key="8">
    <source>
        <dbReference type="Proteomes" id="UP000028501"/>
    </source>
</evidence>
<dbReference type="HOGENOM" id="CLU_044464_1_1_2"/>
<dbReference type="InterPro" id="IPR007197">
    <property type="entry name" value="rSAM"/>
</dbReference>
<keyword evidence="4" id="KW-0408">Iron</keyword>
<dbReference type="InterPro" id="IPR051198">
    <property type="entry name" value="BchE-like"/>
</dbReference>
<name>A0A075WM95_ARCFL</name>
<dbReference type="SFLD" id="SFLDG01082">
    <property type="entry name" value="B12-binding_domain_containing"/>
    <property type="match status" value="1"/>
</dbReference>